<reference evidence="9 10" key="1">
    <citation type="submission" date="2017-07" db="EMBL/GenBank/DDBJ databases">
        <title>Elstera cyanobacteriorum sp. nov., a novel bacterium isolated from cyanobacterial aggregates in a eutrophic lake.</title>
        <authorList>
            <person name="Cai H."/>
        </authorList>
    </citation>
    <scope>NUCLEOTIDE SEQUENCE [LARGE SCALE GENOMIC DNA]</scope>
    <source>
        <strain evidence="9 10">TH019</strain>
    </source>
</reference>
<dbReference type="PROSITE" id="PS51687">
    <property type="entry name" value="SAM_MT_RNA_M5U"/>
    <property type="match status" value="1"/>
</dbReference>
<evidence type="ECO:0000256" key="2">
    <source>
        <dbReference type="ARBA" id="ARBA00022603"/>
    </source>
</evidence>
<dbReference type="Gene3D" id="2.40.50.140">
    <property type="entry name" value="Nucleic acid-binding proteins"/>
    <property type="match status" value="1"/>
</dbReference>
<evidence type="ECO:0000256" key="6">
    <source>
        <dbReference type="PROSITE-ProRule" id="PRU01024"/>
    </source>
</evidence>
<keyword evidence="1" id="KW-0408">Iron</keyword>
<dbReference type="InterPro" id="IPR012340">
    <property type="entry name" value="NA-bd_OB-fold"/>
</dbReference>
<dbReference type="GO" id="GO:0070041">
    <property type="term" value="F:rRNA (uridine-C5-)-methyltransferase activity"/>
    <property type="evidence" value="ECO:0007669"/>
    <property type="project" value="TreeGrafter"/>
</dbReference>
<dbReference type="AlphaFoldDB" id="A0A255XMR0"/>
<evidence type="ECO:0000256" key="1">
    <source>
        <dbReference type="ARBA" id="ARBA00022485"/>
    </source>
</evidence>
<protein>
    <recommendedName>
        <fullName evidence="8">TRAM domain-containing protein</fullName>
    </recommendedName>
</protein>
<dbReference type="EMBL" id="NOXS01000033">
    <property type="protein sequence ID" value="OYQ18257.1"/>
    <property type="molecule type" value="Genomic_DNA"/>
</dbReference>
<feature type="binding site" evidence="6">
    <location>
        <position position="286"/>
    </location>
    <ligand>
        <name>S-adenosyl-L-methionine</name>
        <dbReference type="ChEBI" id="CHEBI:59789"/>
    </ligand>
</feature>
<keyword evidence="1" id="KW-0004">4Fe-4S</keyword>
<feature type="domain" description="TRAM" evidence="8">
    <location>
        <begin position="1"/>
        <end position="52"/>
    </location>
</feature>
<accession>A0A255XMR0</accession>
<dbReference type="InterPro" id="IPR010280">
    <property type="entry name" value="U5_MeTrfase_fam"/>
</dbReference>
<keyword evidence="5" id="KW-0411">Iron-sulfur</keyword>
<evidence type="ECO:0000256" key="4">
    <source>
        <dbReference type="ARBA" id="ARBA00022691"/>
    </source>
</evidence>
<dbReference type="PROSITE" id="PS01230">
    <property type="entry name" value="TRMA_1"/>
    <property type="match status" value="1"/>
</dbReference>
<keyword evidence="10" id="KW-1185">Reference proteome</keyword>
<dbReference type="PANTHER" id="PTHR11061">
    <property type="entry name" value="RNA M5U METHYLTRANSFERASE"/>
    <property type="match status" value="1"/>
</dbReference>
<dbReference type="Pfam" id="PF01938">
    <property type="entry name" value="TRAM"/>
    <property type="match status" value="1"/>
</dbReference>
<dbReference type="InterPro" id="IPR002792">
    <property type="entry name" value="TRAM_dom"/>
</dbReference>
<keyword evidence="2 6" id="KW-0489">Methyltransferase</keyword>
<comment type="similarity">
    <text evidence="6">Belongs to the class I-like SAM-binding methyltransferase superfamily. RNA M5U methyltransferase family.</text>
</comment>
<dbReference type="Gene3D" id="3.40.50.150">
    <property type="entry name" value="Vaccinia Virus protein VP39"/>
    <property type="match status" value="1"/>
</dbReference>
<dbReference type="GO" id="GO:0070475">
    <property type="term" value="P:rRNA base methylation"/>
    <property type="evidence" value="ECO:0007669"/>
    <property type="project" value="TreeGrafter"/>
</dbReference>
<sequence>MRVTIDRLGVQGDGLAQVDGVPLFVLGALPGETVEAVLTAPRGDGWAARTETVVADANPDRIAPICGLFGRCGGCSLHHLSDTAQAALKTDRIRRALQRQGFESVPMRPLAMSPPASRRRASFAARRTVKGVILGFHEAASATILPLEACPLLRPALVAALPPLRDALADILPAGGTVDLVMTESGAGLDVALIGLAAPTLPQRETLAALADRLDLARLAWALDATSPVESLAERRAPWLPLGGVRAIVPPGGFLQATAEGEAALLAGVRAALAGVPARAPIFDLFAGLGTFALPLAADGFRVTAVEGLADPLTALDRAARQAMLSVTTQQRDLERRPLLAAELAGAAAIVIDPPRAGAKAQSQELAASTVPVIAAVSCNPDSFARDAALLAEGGYRLDWVQPVDQFRWSPHVELVARFSR</sequence>
<evidence type="ECO:0000259" key="8">
    <source>
        <dbReference type="PROSITE" id="PS50926"/>
    </source>
</evidence>
<dbReference type="GO" id="GO:0051539">
    <property type="term" value="F:4 iron, 4 sulfur cluster binding"/>
    <property type="evidence" value="ECO:0007669"/>
    <property type="project" value="UniProtKB-KW"/>
</dbReference>
<dbReference type="Pfam" id="PF05958">
    <property type="entry name" value="tRNA_U5-meth_tr"/>
    <property type="match status" value="1"/>
</dbReference>
<keyword evidence="3 6" id="KW-0808">Transferase</keyword>
<evidence type="ECO:0000313" key="9">
    <source>
        <dbReference type="EMBL" id="OYQ18257.1"/>
    </source>
</evidence>
<feature type="binding site" evidence="6">
    <location>
        <position position="353"/>
    </location>
    <ligand>
        <name>S-adenosyl-L-methionine</name>
        <dbReference type="ChEBI" id="CHEBI:59789"/>
    </ligand>
</feature>
<evidence type="ECO:0000256" key="7">
    <source>
        <dbReference type="PROSITE-ProRule" id="PRU10015"/>
    </source>
</evidence>
<dbReference type="Gene3D" id="2.40.50.1070">
    <property type="match status" value="1"/>
</dbReference>
<feature type="active site" description="Nucleophile" evidence="6">
    <location>
        <position position="379"/>
    </location>
</feature>
<feature type="binding site" evidence="6">
    <location>
        <position position="307"/>
    </location>
    <ligand>
        <name>S-adenosyl-L-methionine</name>
        <dbReference type="ChEBI" id="CHEBI:59789"/>
    </ligand>
</feature>
<evidence type="ECO:0000313" key="10">
    <source>
        <dbReference type="Proteomes" id="UP000216361"/>
    </source>
</evidence>
<gene>
    <name evidence="9" type="ORF">CHR90_14565</name>
</gene>
<dbReference type="Proteomes" id="UP000216361">
    <property type="component" value="Unassembled WGS sequence"/>
</dbReference>
<dbReference type="InterPro" id="IPR030390">
    <property type="entry name" value="MeTrfase_TrmA_AS"/>
</dbReference>
<dbReference type="OrthoDB" id="9804590at2"/>
<comment type="caution">
    <text evidence="9">The sequence shown here is derived from an EMBL/GenBank/DDBJ whole genome shotgun (WGS) entry which is preliminary data.</text>
</comment>
<name>A0A255XMR0_9PROT</name>
<organism evidence="9 10">
    <name type="scientific">Elstera cyanobacteriorum</name>
    <dbReference type="NCBI Taxonomy" id="2022747"/>
    <lineage>
        <taxon>Bacteria</taxon>
        <taxon>Pseudomonadati</taxon>
        <taxon>Pseudomonadota</taxon>
        <taxon>Alphaproteobacteria</taxon>
        <taxon>Rhodospirillales</taxon>
        <taxon>Rhodospirillaceae</taxon>
        <taxon>Elstera</taxon>
    </lineage>
</organism>
<keyword evidence="4 6" id="KW-0949">S-adenosyl-L-methionine</keyword>
<keyword evidence="1" id="KW-0479">Metal-binding</keyword>
<dbReference type="SUPFAM" id="SSF53335">
    <property type="entry name" value="S-adenosyl-L-methionine-dependent methyltransferases"/>
    <property type="match status" value="1"/>
</dbReference>
<evidence type="ECO:0000256" key="3">
    <source>
        <dbReference type="ARBA" id="ARBA00022679"/>
    </source>
</evidence>
<feature type="binding site" evidence="6">
    <location>
        <position position="256"/>
    </location>
    <ligand>
        <name>S-adenosyl-L-methionine</name>
        <dbReference type="ChEBI" id="CHEBI:59789"/>
    </ligand>
</feature>
<feature type="active site" evidence="7">
    <location>
        <position position="379"/>
    </location>
</feature>
<dbReference type="PANTHER" id="PTHR11061:SF49">
    <property type="entry name" value="23S RRNA (URACIL(1939)-C(5))-METHYLTRANSFERASE RLMD"/>
    <property type="match status" value="1"/>
</dbReference>
<dbReference type="SUPFAM" id="SSF50249">
    <property type="entry name" value="Nucleic acid-binding proteins"/>
    <property type="match status" value="1"/>
</dbReference>
<dbReference type="InterPro" id="IPR029063">
    <property type="entry name" value="SAM-dependent_MTases_sf"/>
</dbReference>
<proteinExistence type="inferred from homology"/>
<evidence type="ECO:0000256" key="5">
    <source>
        <dbReference type="ARBA" id="ARBA00023014"/>
    </source>
</evidence>
<dbReference type="PROSITE" id="PS50926">
    <property type="entry name" value="TRAM"/>
    <property type="match status" value="1"/>
</dbReference>